<feature type="transmembrane region" description="Helical" evidence="1">
    <location>
        <begin position="6"/>
        <end position="26"/>
    </location>
</feature>
<keyword evidence="1" id="KW-1133">Transmembrane helix</keyword>
<evidence type="ECO:0000313" key="2">
    <source>
        <dbReference type="EMBL" id="CAE0774952.1"/>
    </source>
</evidence>
<evidence type="ECO:0000256" key="1">
    <source>
        <dbReference type="SAM" id="Phobius"/>
    </source>
</evidence>
<proteinExistence type="predicted"/>
<organism evidence="2">
    <name type="scientific">Chrysotila carterae</name>
    <name type="common">Marine alga</name>
    <name type="synonym">Syracosphaera carterae</name>
    <dbReference type="NCBI Taxonomy" id="13221"/>
    <lineage>
        <taxon>Eukaryota</taxon>
        <taxon>Haptista</taxon>
        <taxon>Haptophyta</taxon>
        <taxon>Prymnesiophyceae</taxon>
        <taxon>Isochrysidales</taxon>
        <taxon>Isochrysidaceae</taxon>
        <taxon>Chrysotila</taxon>
    </lineage>
</organism>
<reference evidence="2" key="1">
    <citation type="submission" date="2021-01" db="EMBL/GenBank/DDBJ databases">
        <authorList>
            <person name="Corre E."/>
            <person name="Pelletier E."/>
            <person name="Niang G."/>
            <person name="Scheremetjew M."/>
            <person name="Finn R."/>
            <person name="Kale V."/>
            <person name="Holt S."/>
            <person name="Cochrane G."/>
            <person name="Meng A."/>
            <person name="Brown T."/>
            <person name="Cohen L."/>
        </authorList>
    </citation>
    <scope>NUCLEOTIDE SEQUENCE</scope>
    <source>
        <strain evidence="2">CCMP645</strain>
    </source>
</reference>
<keyword evidence="1" id="KW-0472">Membrane</keyword>
<dbReference type="EMBL" id="HBIZ01043160">
    <property type="protein sequence ID" value="CAE0774952.1"/>
    <property type="molecule type" value="Transcribed_RNA"/>
</dbReference>
<accession>A0A7S4BS03</accession>
<dbReference type="AlphaFoldDB" id="A0A7S4BS03"/>
<sequence length="131" mass="14351">MRCLRWLPLFGVGLWAVVLLTVEIIAQTDDRYKGGIALPYISDTGAIPPGYYVFSIGECRGRRAPSPHPQQEALAAHRVSPYFPAFSVHTPAQMHAHPCANANTLIVFLIASAGLRSDMSDYLTHARCNSV</sequence>
<protein>
    <submittedName>
        <fullName evidence="2">Uncharacterized protein</fullName>
    </submittedName>
</protein>
<gene>
    <name evidence="2" type="ORF">PCAR00345_LOCUS27586</name>
</gene>
<keyword evidence="1" id="KW-0812">Transmembrane</keyword>
<name>A0A7S4BS03_CHRCT</name>